<feature type="transmembrane region" description="Helical" evidence="6">
    <location>
        <begin position="96"/>
        <end position="119"/>
    </location>
</feature>
<name>A0ABX2JN23_9SPHN</name>
<evidence type="ECO:0000256" key="1">
    <source>
        <dbReference type="ARBA" id="ARBA00004651"/>
    </source>
</evidence>
<feature type="transmembrane region" description="Helical" evidence="6">
    <location>
        <begin position="400"/>
        <end position="420"/>
    </location>
</feature>
<keyword evidence="5 6" id="KW-0472">Membrane</keyword>
<dbReference type="EMBL" id="JABULH010000005">
    <property type="protein sequence ID" value="NTS65879.1"/>
    <property type="molecule type" value="Genomic_DNA"/>
</dbReference>
<feature type="transmembrane region" description="Helical" evidence="6">
    <location>
        <begin position="22"/>
        <end position="43"/>
    </location>
</feature>
<keyword evidence="3 6" id="KW-0812">Transmembrane</keyword>
<evidence type="ECO:0000256" key="6">
    <source>
        <dbReference type="SAM" id="Phobius"/>
    </source>
</evidence>
<keyword evidence="4 6" id="KW-1133">Transmembrane helix</keyword>
<dbReference type="PANTHER" id="PTHR30250:SF11">
    <property type="entry name" value="O-ANTIGEN TRANSPORTER-RELATED"/>
    <property type="match status" value="1"/>
</dbReference>
<evidence type="ECO:0000256" key="5">
    <source>
        <dbReference type="ARBA" id="ARBA00023136"/>
    </source>
</evidence>
<evidence type="ECO:0000256" key="2">
    <source>
        <dbReference type="ARBA" id="ARBA00022475"/>
    </source>
</evidence>
<sequence length="425" mass="45004">MISLAFPASATRAQALLLVRRLATAGAATLLLNGFNFALGLLLVRRLPPRTFGVWAMLTTLQGVAGVLLTALVAQQMAHVLPRLHHPARQRASARLFASVAVWCVVAFVPVTAVTLYALDLPLSVVAAGSVFVAAAGIRSHARFHLYALRRPRAVLTQDVVFVTLAAGCVALIGWREDLTALLLVLTFANMGANVAAVAWRSQAQLPTSGRVRVRRRLVAYRRHAARAWWSLVTVALSTVSALSPNLALASTGALAALATVAAPVALLAPLRLVALTFQASLRAEYAALIHAGRQRAAMHLYAGASGLALLACLLLAVVLWQAWPWLGPRVFARGYDHALLARATMLAFAIAAVNVVRLPGAVLLNVLGVFRFSAATLGAVVPVVVVLACWLAHRGAVVAVLYPALAGEAAMLVAELVALRRRLR</sequence>
<keyword evidence="2" id="KW-1003">Cell membrane</keyword>
<evidence type="ECO:0000256" key="4">
    <source>
        <dbReference type="ARBA" id="ARBA00022989"/>
    </source>
</evidence>
<feature type="transmembrane region" description="Helical" evidence="6">
    <location>
        <begin position="125"/>
        <end position="142"/>
    </location>
</feature>
<evidence type="ECO:0000256" key="3">
    <source>
        <dbReference type="ARBA" id="ARBA00022692"/>
    </source>
</evidence>
<feature type="transmembrane region" description="Helical" evidence="6">
    <location>
        <begin position="344"/>
        <end position="368"/>
    </location>
</feature>
<comment type="caution">
    <text evidence="7">The sequence shown here is derived from an EMBL/GenBank/DDBJ whole genome shotgun (WGS) entry which is preliminary data.</text>
</comment>
<dbReference type="Proteomes" id="UP000621447">
    <property type="component" value="Unassembled WGS sequence"/>
</dbReference>
<accession>A0ABX2JN23</accession>
<feature type="transmembrane region" description="Helical" evidence="6">
    <location>
        <begin position="375"/>
        <end position="394"/>
    </location>
</feature>
<protein>
    <recommendedName>
        <fullName evidence="9">Polysaccharide biosynthesis protein</fullName>
    </recommendedName>
</protein>
<comment type="subcellular location">
    <subcellularLocation>
        <location evidence="1">Cell membrane</location>
        <topology evidence="1">Multi-pass membrane protein</topology>
    </subcellularLocation>
</comment>
<feature type="transmembrane region" description="Helical" evidence="6">
    <location>
        <begin position="55"/>
        <end position="75"/>
    </location>
</feature>
<dbReference type="PANTHER" id="PTHR30250">
    <property type="entry name" value="PST FAMILY PREDICTED COLANIC ACID TRANSPORTER"/>
    <property type="match status" value="1"/>
</dbReference>
<proteinExistence type="predicted"/>
<feature type="transmembrane region" description="Helical" evidence="6">
    <location>
        <begin position="299"/>
        <end position="324"/>
    </location>
</feature>
<feature type="transmembrane region" description="Helical" evidence="6">
    <location>
        <begin position="224"/>
        <end position="243"/>
    </location>
</feature>
<organism evidence="7 8">
    <name type="scientific">Sphingomonas hominis</name>
    <dbReference type="NCBI Taxonomy" id="2741495"/>
    <lineage>
        <taxon>Bacteria</taxon>
        <taxon>Pseudomonadati</taxon>
        <taxon>Pseudomonadota</taxon>
        <taxon>Alphaproteobacteria</taxon>
        <taxon>Sphingomonadales</taxon>
        <taxon>Sphingomonadaceae</taxon>
        <taxon>Sphingomonas</taxon>
    </lineage>
</organism>
<evidence type="ECO:0008006" key="9">
    <source>
        <dbReference type="Google" id="ProtNLM"/>
    </source>
</evidence>
<feature type="transmembrane region" description="Helical" evidence="6">
    <location>
        <begin position="181"/>
        <end position="203"/>
    </location>
</feature>
<gene>
    <name evidence="7" type="ORF">HRV97_11985</name>
</gene>
<feature type="transmembrane region" description="Helical" evidence="6">
    <location>
        <begin position="255"/>
        <end position="278"/>
    </location>
</feature>
<evidence type="ECO:0000313" key="8">
    <source>
        <dbReference type="Proteomes" id="UP000621447"/>
    </source>
</evidence>
<dbReference type="RefSeq" id="WP_174194512.1">
    <property type="nucleotide sequence ID" value="NZ_JABULH010000005.1"/>
</dbReference>
<dbReference type="InterPro" id="IPR050833">
    <property type="entry name" value="Poly_Biosynth_Transport"/>
</dbReference>
<keyword evidence="8" id="KW-1185">Reference proteome</keyword>
<reference evidence="7 8" key="1">
    <citation type="submission" date="2020-06" db="EMBL/GenBank/DDBJ databases">
        <title>Sphingomonas hominis sp. nov., a member of the Sphingomonas, isolated from the hair of a 22-year-old girl.</title>
        <authorList>
            <person name="Zhang D.-F."/>
            <person name="Cui X.-W."/>
        </authorList>
    </citation>
    <scope>NUCLEOTIDE SEQUENCE [LARGE SCALE GENOMIC DNA]</scope>
    <source>
        <strain evidence="7 8">HHU CXW</strain>
    </source>
</reference>
<evidence type="ECO:0000313" key="7">
    <source>
        <dbReference type="EMBL" id="NTS65879.1"/>
    </source>
</evidence>
<feature type="transmembrane region" description="Helical" evidence="6">
    <location>
        <begin position="154"/>
        <end position="175"/>
    </location>
</feature>